<organism evidence="7 8">
    <name type="scientific">Anaerotignum faecicola</name>
    <dbReference type="NCBI Taxonomy" id="2358141"/>
    <lineage>
        <taxon>Bacteria</taxon>
        <taxon>Bacillati</taxon>
        <taxon>Bacillota</taxon>
        <taxon>Clostridia</taxon>
        <taxon>Lachnospirales</taxon>
        <taxon>Anaerotignaceae</taxon>
        <taxon>Anaerotignum</taxon>
    </lineage>
</organism>
<dbReference type="OrthoDB" id="9773308at2"/>
<comment type="caution">
    <text evidence="7">The sequence shown here is derived from an EMBL/GenBank/DDBJ whole genome shotgun (WGS) entry which is preliminary data.</text>
</comment>
<evidence type="ECO:0000256" key="5">
    <source>
        <dbReference type="SAM" id="Coils"/>
    </source>
</evidence>
<dbReference type="PROSITE" id="PS50937">
    <property type="entry name" value="HTH_MERR_2"/>
    <property type="match status" value="1"/>
</dbReference>
<evidence type="ECO:0000256" key="1">
    <source>
        <dbReference type="ARBA" id="ARBA00022491"/>
    </source>
</evidence>
<dbReference type="SUPFAM" id="SSF55136">
    <property type="entry name" value="Probable bacterial effector-binding domain"/>
    <property type="match status" value="1"/>
</dbReference>
<dbReference type="SUPFAM" id="SSF46955">
    <property type="entry name" value="Putative DNA-binding domain"/>
    <property type="match status" value="1"/>
</dbReference>
<feature type="domain" description="HTH merR-type" evidence="6">
    <location>
        <begin position="7"/>
        <end position="77"/>
    </location>
</feature>
<keyword evidence="2" id="KW-0805">Transcription regulation</keyword>
<accession>A0A401LCN4</accession>
<gene>
    <name evidence="7" type="ORF">KGMB03357_09880</name>
</gene>
<keyword evidence="8" id="KW-1185">Reference proteome</keyword>
<evidence type="ECO:0000313" key="7">
    <source>
        <dbReference type="EMBL" id="GCB29327.1"/>
    </source>
</evidence>
<evidence type="ECO:0000313" key="8">
    <source>
        <dbReference type="Proteomes" id="UP000287361"/>
    </source>
</evidence>
<dbReference type="SMART" id="SM00422">
    <property type="entry name" value="HTH_MERR"/>
    <property type="match status" value="1"/>
</dbReference>
<keyword evidence="4" id="KW-0804">Transcription</keyword>
<dbReference type="Gene3D" id="3.20.80.10">
    <property type="entry name" value="Regulatory factor, effector binding domain"/>
    <property type="match status" value="1"/>
</dbReference>
<evidence type="ECO:0000256" key="4">
    <source>
        <dbReference type="ARBA" id="ARBA00023163"/>
    </source>
</evidence>
<dbReference type="Gene3D" id="1.10.1660.10">
    <property type="match status" value="1"/>
</dbReference>
<protein>
    <submittedName>
        <fullName evidence="7">MerR family transcriptional regulator</fullName>
    </submittedName>
</protein>
<dbReference type="InterPro" id="IPR011256">
    <property type="entry name" value="Reg_factor_effector_dom_sf"/>
</dbReference>
<dbReference type="InterPro" id="IPR009061">
    <property type="entry name" value="DNA-bd_dom_put_sf"/>
</dbReference>
<dbReference type="Proteomes" id="UP000287361">
    <property type="component" value="Unassembled WGS sequence"/>
</dbReference>
<proteinExistence type="predicted"/>
<keyword evidence="1" id="KW-0678">Repressor</keyword>
<dbReference type="PANTHER" id="PTHR30204:SF69">
    <property type="entry name" value="MERR-FAMILY TRANSCRIPTIONAL REGULATOR"/>
    <property type="match status" value="1"/>
</dbReference>
<dbReference type="InterPro" id="IPR047057">
    <property type="entry name" value="MerR_fam"/>
</dbReference>
<dbReference type="GO" id="GO:0003677">
    <property type="term" value="F:DNA binding"/>
    <property type="evidence" value="ECO:0007669"/>
    <property type="project" value="UniProtKB-KW"/>
</dbReference>
<feature type="coiled-coil region" evidence="5">
    <location>
        <begin position="85"/>
        <end position="112"/>
    </location>
</feature>
<dbReference type="GO" id="GO:0003700">
    <property type="term" value="F:DNA-binding transcription factor activity"/>
    <property type="evidence" value="ECO:0007669"/>
    <property type="project" value="InterPro"/>
</dbReference>
<evidence type="ECO:0000256" key="3">
    <source>
        <dbReference type="ARBA" id="ARBA00023125"/>
    </source>
</evidence>
<keyword evidence="5" id="KW-0175">Coiled coil</keyword>
<sequence>MKKEKNLFSIGEIAKALGVTRRIILNYEQRGLIQPDIKEGTTGNRYYTIDSFTKLRSIRIFQNLGLSLDEIRAYFNDSSDILPLIRRLEKLRDELNLNIEKLYERVQTGEAQIKTIRLERQRIYRRSYHSETIAERTVALRNTALEAMHAYGTDTTRRMYFTEYPVTAKAEVSFCVAIPPESEGEFVEWTESMPALCIYHHGAYEEMYDVVQKLLEYAKENGLEPRGMVRNTYLEGPPQHKDPHKFITQVALPLG</sequence>
<name>A0A401LCN4_9FIRM</name>
<evidence type="ECO:0000259" key="6">
    <source>
        <dbReference type="PROSITE" id="PS50937"/>
    </source>
</evidence>
<dbReference type="PANTHER" id="PTHR30204">
    <property type="entry name" value="REDOX-CYCLING DRUG-SENSING TRANSCRIPTIONAL ACTIVATOR SOXR"/>
    <property type="match status" value="1"/>
</dbReference>
<reference evidence="7 8" key="1">
    <citation type="submission" date="2018-10" db="EMBL/GenBank/DDBJ databases">
        <title>Draft Genome Sequence of Anaerotignum sp. KCTC 15736.</title>
        <authorList>
            <person name="Choi S.H."/>
            <person name="Kim J.S."/>
            <person name="Kang S.W."/>
            <person name="Lee J.S."/>
            <person name="Park S.H."/>
        </authorList>
    </citation>
    <scope>NUCLEOTIDE SEQUENCE [LARGE SCALE GENOMIC DNA]</scope>
    <source>
        <strain evidence="7 8">KCTC 15736</strain>
    </source>
</reference>
<keyword evidence="3" id="KW-0238">DNA-binding</keyword>
<dbReference type="EMBL" id="BHVZ01000001">
    <property type="protein sequence ID" value="GCB29327.1"/>
    <property type="molecule type" value="Genomic_DNA"/>
</dbReference>
<dbReference type="Pfam" id="PF13411">
    <property type="entry name" value="MerR_1"/>
    <property type="match status" value="1"/>
</dbReference>
<dbReference type="AlphaFoldDB" id="A0A401LCN4"/>
<dbReference type="InterPro" id="IPR000551">
    <property type="entry name" value="MerR-type_HTH_dom"/>
</dbReference>
<evidence type="ECO:0000256" key="2">
    <source>
        <dbReference type="ARBA" id="ARBA00023015"/>
    </source>
</evidence>